<name>A0ABD3X2S2_SINWO</name>
<accession>A0ABD3X2S2</accession>
<proteinExistence type="predicted"/>
<organism evidence="2 3">
    <name type="scientific">Sinanodonta woodiana</name>
    <name type="common">Chinese pond mussel</name>
    <name type="synonym">Anodonta woodiana</name>
    <dbReference type="NCBI Taxonomy" id="1069815"/>
    <lineage>
        <taxon>Eukaryota</taxon>
        <taxon>Metazoa</taxon>
        <taxon>Spiralia</taxon>
        <taxon>Lophotrochozoa</taxon>
        <taxon>Mollusca</taxon>
        <taxon>Bivalvia</taxon>
        <taxon>Autobranchia</taxon>
        <taxon>Heteroconchia</taxon>
        <taxon>Palaeoheterodonta</taxon>
        <taxon>Unionida</taxon>
        <taxon>Unionoidea</taxon>
        <taxon>Unionidae</taxon>
        <taxon>Unioninae</taxon>
        <taxon>Sinanodonta</taxon>
    </lineage>
</organism>
<feature type="non-terminal residue" evidence="2">
    <location>
        <position position="1"/>
    </location>
</feature>
<evidence type="ECO:0000313" key="3">
    <source>
        <dbReference type="Proteomes" id="UP001634394"/>
    </source>
</evidence>
<dbReference type="Proteomes" id="UP001634394">
    <property type="component" value="Unassembled WGS sequence"/>
</dbReference>
<dbReference type="AlphaFoldDB" id="A0ABD3X2S2"/>
<dbReference type="EMBL" id="JBJQND010000004">
    <property type="protein sequence ID" value="KAL3880551.1"/>
    <property type="molecule type" value="Genomic_DNA"/>
</dbReference>
<evidence type="ECO:0000313" key="2">
    <source>
        <dbReference type="EMBL" id="KAL3880551.1"/>
    </source>
</evidence>
<feature type="non-terminal residue" evidence="2">
    <location>
        <position position="72"/>
    </location>
</feature>
<reference evidence="2 3" key="1">
    <citation type="submission" date="2024-11" db="EMBL/GenBank/DDBJ databases">
        <title>Chromosome-level genome assembly of the freshwater bivalve Anodonta woodiana.</title>
        <authorList>
            <person name="Chen X."/>
        </authorList>
    </citation>
    <scope>NUCLEOTIDE SEQUENCE [LARGE SCALE GENOMIC DNA]</scope>
    <source>
        <strain evidence="2">MN2024</strain>
        <tissue evidence="2">Gills</tissue>
    </source>
</reference>
<keyword evidence="3" id="KW-1185">Reference proteome</keyword>
<sequence length="72" mass="8185">IKESEKEKAKAFEEDKNHNDKGEMEEKDFKTTKEVIMQEEDLTLNQDDALLIFGLDGPLPPGYTSDKDGNII</sequence>
<feature type="region of interest" description="Disordered" evidence="1">
    <location>
        <begin position="1"/>
        <end position="29"/>
    </location>
</feature>
<gene>
    <name evidence="2" type="ORF">ACJMK2_032782</name>
</gene>
<protein>
    <submittedName>
        <fullName evidence="2">Uncharacterized protein</fullName>
    </submittedName>
</protein>
<comment type="caution">
    <text evidence="2">The sequence shown here is derived from an EMBL/GenBank/DDBJ whole genome shotgun (WGS) entry which is preliminary data.</text>
</comment>
<evidence type="ECO:0000256" key="1">
    <source>
        <dbReference type="SAM" id="MobiDB-lite"/>
    </source>
</evidence>